<dbReference type="InterPro" id="IPR039720">
    <property type="entry name" value="TMEM94"/>
</dbReference>
<dbReference type="PANTHER" id="PTHR13219">
    <property type="entry name" value="TRANSMEMBRANE PROTEIN 94"/>
    <property type="match status" value="1"/>
</dbReference>
<dbReference type="AlphaFoldDB" id="A0A4E0RAA6"/>
<keyword evidence="1" id="KW-0472">Membrane</keyword>
<feature type="transmembrane region" description="Helical" evidence="1">
    <location>
        <begin position="382"/>
        <end position="403"/>
    </location>
</feature>
<dbReference type="Proteomes" id="UP000230066">
    <property type="component" value="Unassembled WGS sequence"/>
</dbReference>
<organism evidence="2 3">
    <name type="scientific">Fasciola hepatica</name>
    <name type="common">Liver fluke</name>
    <dbReference type="NCBI Taxonomy" id="6192"/>
    <lineage>
        <taxon>Eukaryota</taxon>
        <taxon>Metazoa</taxon>
        <taxon>Spiralia</taxon>
        <taxon>Lophotrochozoa</taxon>
        <taxon>Platyhelminthes</taxon>
        <taxon>Trematoda</taxon>
        <taxon>Digenea</taxon>
        <taxon>Plagiorchiida</taxon>
        <taxon>Echinostomata</taxon>
        <taxon>Echinostomatoidea</taxon>
        <taxon>Fasciolidae</taxon>
        <taxon>Fasciola</taxon>
    </lineage>
</organism>
<feature type="transmembrane region" description="Helical" evidence="1">
    <location>
        <begin position="72"/>
        <end position="90"/>
    </location>
</feature>
<dbReference type="PANTHER" id="PTHR13219:SF6">
    <property type="entry name" value="TRANSMEMBRANE PROTEIN 94"/>
    <property type="match status" value="1"/>
</dbReference>
<accession>A0A4E0RAA6</accession>
<feature type="transmembrane region" description="Helical" evidence="1">
    <location>
        <begin position="237"/>
        <end position="265"/>
    </location>
</feature>
<gene>
    <name evidence="2" type="ORF">D915_010330</name>
</gene>
<keyword evidence="3" id="KW-1185">Reference proteome</keyword>
<sequence length="515" mass="58061">MLSRGLTSVEAFGRFRNLVSGQRRQSRASLIVPLKAKRRIDLLWYSRALLCFLSFCIGLAIDGDQMRTPGNILIPLVVLLLVAFSSVLIFESQNYSPHFASSWRSQILDELESYTAVKKQAGAVPCCLQSDTQLVIRDGQLVQIPVLLLVNGDIALLKHGQYIQFRCRVQRLEGVTEEIKPGSIFSKDLKPNPSNFTLTARQDHFEQLTEALVTEAPILEFITYSDKHSHTGETQPAFILFVSILTTLSDVIWICLGIILISAVLARVYKSSGSVNYLAASWISLIVGKFIFYSSGFTFWLLWRIAVMFTFVRFHTVEFRLTDHLSAVDCASGRSFDSHSEETEAGERRRFGNRLWINIPLWVARLKQTCSEASDFMIFSAYLIYLISFVAYVLLCVSCYYLIHLDNKSKYKLNASLKQLNLFELDNTVLTLGSVNSVCCVQQYGILSRTRLTPEKIFFFHKQHHHHHHHAHLDPKSPLSTGSPEVTIAGQSSRPELCLNLPAFALDTASLPTVG</sequence>
<name>A0A4E0RAA6_FASHE</name>
<keyword evidence="1" id="KW-0812">Transmembrane</keyword>
<feature type="transmembrane region" description="Helical" evidence="1">
    <location>
        <begin position="42"/>
        <end position="60"/>
    </location>
</feature>
<protein>
    <submittedName>
        <fullName evidence="2">Uncharacterized protein</fullName>
    </submittedName>
</protein>
<feature type="transmembrane region" description="Helical" evidence="1">
    <location>
        <begin position="277"/>
        <end position="303"/>
    </location>
</feature>
<keyword evidence="1" id="KW-1133">Transmembrane helix</keyword>
<dbReference type="EMBL" id="JXXN02007865">
    <property type="protein sequence ID" value="THD18958.1"/>
    <property type="molecule type" value="Genomic_DNA"/>
</dbReference>
<reference evidence="2" key="1">
    <citation type="submission" date="2019-03" db="EMBL/GenBank/DDBJ databases">
        <title>Improved annotation for the trematode Fasciola hepatica.</title>
        <authorList>
            <person name="Choi Y.-J."/>
            <person name="Martin J."/>
            <person name="Mitreva M."/>
        </authorList>
    </citation>
    <scope>NUCLEOTIDE SEQUENCE [LARGE SCALE GENOMIC DNA]</scope>
</reference>
<proteinExistence type="predicted"/>
<evidence type="ECO:0000256" key="1">
    <source>
        <dbReference type="SAM" id="Phobius"/>
    </source>
</evidence>
<evidence type="ECO:0000313" key="3">
    <source>
        <dbReference type="Proteomes" id="UP000230066"/>
    </source>
</evidence>
<evidence type="ECO:0000313" key="2">
    <source>
        <dbReference type="EMBL" id="THD18958.1"/>
    </source>
</evidence>
<comment type="caution">
    <text evidence="2">The sequence shown here is derived from an EMBL/GenBank/DDBJ whole genome shotgun (WGS) entry which is preliminary data.</text>
</comment>